<dbReference type="PaxDb" id="3708-A0A078GFN9"/>
<name>A0A078GFN9_BRANA</name>
<dbReference type="Proteomes" id="UP001295469">
    <property type="component" value="Chromosome C01"/>
</dbReference>
<evidence type="ECO:0000313" key="3">
    <source>
        <dbReference type="EMBL" id="CAF2079271.1"/>
    </source>
</evidence>
<sequence length="94" mass="10829">MKGKFCLIVSLLILSLAVSSYVVLTQAYQSQEKKIAETIHIRKIMKIGAPRSKSPRDRQWGGREGATSSPRPKCSLMRHICFYILIWYEIIIQF</sequence>
<proteinExistence type="predicted"/>
<reference evidence="3" key="3">
    <citation type="submission" date="2021-01" db="EMBL/GenBank/DDBJ databases">
        <authorList>
            <consortium name="Genoscope - CEA"/>
            <person name="William W."/>
        </authorList>
    </citation>
    <scope>NUCLEOTIDE SEQUENCE</scope>
</reference>
<keyword evidence="2" id="KW-0732">Signal</keyword>
<feature type="chain" id="PRO_5040665457" evidence="2">
    <location>
        <begin position="28"/>
        <end position="94"/>
    </location>
</feature>
<evidence type="ECO:0000256" key="2">
    <source>
        <dbReference type="SAM" id="SignalP"/>
    </source>
</evidence>
<dbReference type="EMBL" id="LK032155">
    <property type="protein sequence ID" value="CDY24186.1"/>
    <property type="molecule type" value="Genomic_DNA"/>
</dbReference>
<protein>
    <submittedName>
        <fullName evidence="3">(rape) hypothetical protein</fullName>
    </submittedName>
    <submittedName>
        <fullName evidence="4">BnaC01g37660D protein</fullName>
    </submittedName>
</protein>
<accession>A0A078GFN9</accession>
<dbReference type="EMBL" id="HG994365">
    <property type="protein sequence ID" value="CAF2079271.1"/>
    <property type="molecule type" value="Genomic_DNA"/>
</dbReference>
<dbReference type="STRING" id="3708.A0A078GFN9"/>
<dbReference type="Gramene" id="CDY24186">
    <property type="protein sequence ID" value="CDY24186"/>
    <property type="gene ID" value="GSBRNA2T00026275001"/>
</dbReference>
<dbReference type="Proteomes" id="UP000028999">
    <property type="component" value="Unassembled WGS sequence"/>
</dbReference>
<feature type="region of interest" description="Disordered" evidence="1">
    <location>
        <begin position="49"/>
        <end position="72"/>
    </location>
</feature>
<evidence type="ECO:0000313" key="4">
    <source>
        <dbReference type="EMBL" id="CDY24186.1"/>
    </source>
</evidence>
<dbReference type="AlphaFoldDB" id="A0A078GFN9"/>
<evidence type="ECO:0000256" key="1">
    <source>
        <dbReference type="SAM" id="MobiDB-lite"/>
    </source>
</evidence>
<dbReference type="GO" id="GO:1903409">
    <property type="term" value="P:reactive oxygen species biosynthetic process"/>
    <property type="evidence" value="ECO:0007669"/>
    <property type="project" value="EnsemblPlants"/>
</dbReference>
<reference evidence="4" key="2">
    <citation type="submission" date="2014-06" db="EMBL/GenBank/DDBJ databases">
        <authorList>
            <person name="Genoscope - CEA"/>
        </authorList>
    </citation>
    <scope>NUCLEOTIDE SEQUENCE</scope>
</reference>
<feature type="signal peptide" evidence="2">
    <location>
        <begin position="1"/>
        <end position="27"/>
    </location>
</feature>
<evidence type="ECO:0000313" key="5">
    <source>
        <dbReference type="Proteomes" id="UP000028999"/>
    </source>
</evidence>
<keyword evidence="5" id="KW-1185">Reference proteome</keyword>
<reference evidence="4 5" key="1">
    <citation type="journal article" date="2014" name="Science">
        <title>Plant genetics. Early allopolyploid evolution in the post-Neolithic Brassica napus oilseed genome.</title>
        <authorList>
            <person name="Chalhoub B."/>
            <person name="Denoeud F."/>
            <person name="Liu S."/>
            <person name="Parkin I.A."/>
            <person name="Tang H."/>
            <person name="Wang X."/>
            <person name="Chiquet J."/>
            <person name="Belcram H."/>
            <person name="Tong C."/>
            <person name="Samans B."/>
            <person name="Correa M."/>
            <person name="Da Silva C."/>
            <person name="Just J."/>
            <person name="Falentin C."/>
            <person name="Koh C.S."/>
            <person name="Le Clainche I."/>
            <person name="Bernard M."/>
            <person name="Bento P."/>
            <person name="Noel B."/>
            <person name="Labadie K."/>
            <person name="Alberti A."/>
            <person name="Charles M."/>
            <person name="Arnaud D."/>
            <person name="Guo H."/>
            <person name="Daviaud C."/>
            <person name="Alamery S."/>
            <person name="Jabbari K."/>
            <person name="Zhao M."/>
            <person name="Edger P.P."/>
            <person name="Chelaifa H."/>
            <person name="Tack D."/>
            <person name="Lassalle G."/>
            <person name="Mestiri I."/>
            <person name="Schnel N."/>
            <person name="Le Paslier M.C."/>
            <person name="Fan G."/>
            <person name="Renault V."/>
            <person name="Bayer P.E."/>
            <person name="Golicz A.A."/>
            <person name="Manoli S."/>
            <person name="Lee T.H."/>
            <person name="Thi V.H."/>
            <person name="Chalabi S."/>
            <person name="Hu Q."/>
            <person name="Fan C."/>
            <person name="Tollenaere R."/>
            <person name="Lu Y."/>
            <person name="Battail C."/>
            <person name="Shen J."/>
            <person name="Sidebottom C.H."/>
            <person name="Wang X."/>
            <person name="Canaguier A."/>
            <person name="Chauveau A."/>
            <person name="Berard A."/>
            <person name="Deniot G."/>
            <person name="Guan M."/>
            <person name="Liu Z."/>
            <person name="Sun F."/>
            <person name="Lim Y.P."/>
            <person name="Lyons E."/>
            <person name="Town C.D."/>
            <person name="Bancroft I."/>
            <person name="Wang X."/>
            <person name="Meng J."/>
            <person name="Ma J."/>
            <person name="Pires J.C."/>
            <person name="King G.J."/>
            <person name="Brunel D."/>
            <person name="Delourme R."/>
            <person name="Renard M."/>
            <person name="Aury J.M."/>
            <person name="Adams K.L."/>
            <person name="Batley J."/>
            <person name="Snowdon R.J."/>
            <person name="Tost J."/>
            <person name="Edwards D."/>
            <person name="Zhou Y."/>
            <person name="Hua W."/>
            <person name="Sharpe A.G."/>
            <person name="Paterson A.H."/>
            <person name="Guan C."/>
            <person name="Wincker P."/>
        </authorList>
    </citation>
    <scope>NUCLEOTIDE SEQUENCE [LARGE SCALE GENOMIC DNA]</scope>
    <source>
        <strain evidence="5">cv. Darmor-bzh</strain>
    </source>
</reference>
<gene>
    <name evidence="4" type="primary">BnaC01g37660D</name>
    <name evidence="3" type="ORF">DARMORV10_C01P51660.1</name>
    <name evidence="4" type="ORF">GSBRNA2T00026275001</name>
</gene>
<organism evidence="4 5">
    <name type="scientific">Brassica napus</name>
    <name type="common">Rape</name>
    <dbReference type="NCBI Taxonomy" id="3708"/>
    <lineage>
        <taxon>Eukaryota</taxon>
        <taxon>Viridiplantae</taxon>
        <taxon>Streptophyta</taxon>
        <taxon>Embryophyta</taxon>
        <taxon>Tracheophyta</taxon>
        <taxon>Spermatophyta</taxon>
        <taxon>Magnoliopsida</taxon>
        <taxon>eudicotyledons</taxon>
        <taxon>Gunneridae</taxon>
        <taxon>Pentapetalae</taxon>
        <taxon>rosids</taxon>
        <taxon>malvids</taxon>
        <taxon>Brassicales</taxon>
        <taxon>Brassicaceae</taxon>
        <taxon>Brassiceae</taxon>
        <taxon>Brassica</taxon>
    </lineage>
</organism>